<feature type="signal peptide" evidence="3">
    <location>
        <begin position="1"/>
        <end position="31"/>
    </location>
</feature>
<feature type="transmembrane region" description="Helical" evidence="2">
    <location>
        <begin position="154"/>
        <end position="180"/>
    </location>
</feature>
<evidence type="ECO:0000256" key="3">
    <source>
        <dbReference type="SAM" id="SignalP"/>
    </source>
</evidence>
<keyword evidence="5" id="KW-1185">Reference proteome</keyword>
<name>A0ABU2P7P9_9ACTN</name>
<feature type="compositionally biased region" description="Low complexity" evidence="1">
    <location>
        <begin position="412"/>
        <end position="446"/>
    </location>
</feature>
<dbReference type="RefSeq" id="WP_311681206.1">
    <property type="nucleotide sequence ID" value="NZ_JAVREU010000004.1"/>
</dbReference>
<feature type="transmembrane region" description="Helical" evidence="2">
    <location>
        <begin position="220"/>
        <end position="238"/>
    </location>
</feature>
<evidence type="ECO:0000256" key="2">
    <source>
        <dbReference type="SAM" id="Phobius"/>
    </source>
</evidence>
<gene>
    <name evidence="4" type="ORF">RM641_12075</name>
</gene>
<dbReference type="EMBL" id="JAVREU010000004">
    <property type="protein sequence ID" value="MDT0388163.1"/>
    <property type="molecule type" value="Genomic_DNA"/>
</dbReference>
<feature type="transmembrane region" description="Helical" evidence="2">
    <location>
        <begin position="306"/>
        <end position="327"/>
    </location>
</feature>
<comment type="caution">
    <text evidence="4">The sequence shown here is derived from an EMBL/GenBank/DDBJ whole genome shotgun (WGS) entry which is preliminary data.</text>
</comment>
<evidence type="ECO:0000313" key="5">
    <source>
        <dbReference type="Proteomes" id="UP001183586"/>
    </source>
</evidence>
<feature type="chain" id="PRO_5047533454" description="Integral membrane protein" evidence="3">
    <location>
        <begin position="32"/>
        <end position="446"/>
    </location>
</feature>
<keyword evidence="2" id="KW-1133">Transmembrane helix</keyword>
<feature type="transmembrane region" description="Helical" evidence="2">
    <location>
        <begin position="122"/>
        <end position="142"/>
    </location>
</feature>
<feature type="transmembrane region" description="Helical" evidence="2">
    <location>
        <begin position="273"/>
        <end position="294"/>
    </location>
</feature>
<keyword evidence="2" id="KW-0812">Transmembrane</keyword>
<feature type="region of interest" description="Disordered" evidence="1">
    <location>
        <begin position="370"/>
        <end position="446"/>
    </location>
</feature>
<protein>
    <recommendedName>
        <fullName evidence="6">Integral membrane protein</fullName>
    </recommendedName>
</protein>
<evidence type="ECO:0000256" key="1">
    <source>
        <dbReference type="SAM" id="MobiDB-lite"/>
    </source>
</evidence>
<sequence length="446" mass="45257">MPGSPRRAVKVAATLTAVQTALVLFAARAVAAPTPTPSPTPSPSNDNCSLLSGRAREICEGDTGSGGGGGADRLDPTSTLDPLSSLAKGCADAAAWTVDKLSNAVKETANVDFTNPKFLQQYAVVFAASTILTLLLWLLAVAKRAVRGVPLTTALSEAIGFLWLTVLASAFTPLILYTVVSATDGITEVLAKATGDQTDAFFGTFSEALKKGEDIGGGPIMLIVVSLVSILAAGVLWLELVIRAALLYVGALLGTVVYAGLVDKNLWGHVRRWAGIMIAVILVKPVIVIVLGLAGALSADDGPDAFSAVVSGLAIILLAIFASAMIYRFVPGFGDEIAGSRNNRIMQGAESKAAAVISSPASLVAQGIKTHSTRADHNGGGSQSSAPRPSNPASGGVAAHSGRTSNGGGGSVPSAAPAPRSSSPVNTPHASSTRNSSTNRTGGEGR</sequence>
<feature type="transmembrane region" description="Helical" evidence="2">
    <location>
        <begin position="245"/>
        <end position="261"/>
    </location>
</feature>
<accession>A0ABU2P7P9</accession>
<feature type="compositionally biased region" description="Polar residues" evidence="1">
    <location>
        <begin position="383"/>
        <end position="393"/>
    </location>
</feature>
<proteinExistence type="predicted"/>
<keyword evidence="2" id="KW-0472">Membrane</keyword>
<evidence type="ECO:0008006" key="6">
    <source>
        <dbReference type="Google" id="ProtNLM"/>
    </source>
</evidence>
<reference evidence="5" key="1">
    <citation type="submission" date="2023-07" db="EMBL/GenBank/DDBJ databases">
        <title>30 novel species of actinomycetes from the DSMZ collection.</title>
        <authorList>
            <person name="Nouioui I."/>
        </authorList>
    </citation>
    <scope>NUCLEOTIDE SEQUENCE [LARGE SCALE GENOMIC DNA]</scope>
    <source>
        <strain evidence="5">DSM 41921</strain>
    </source>
</reference>
<evidence type="ECO:0000313" key="4">
    <source>
        <dbReference type="EMBL" id="MDT0388163.1"/>
    </source>
</evidence>
<organism evidence="4 5">
    <name type="scientific">Streptomyces dubilierae</name>
    <dbReference type="NCBI Taxonomy" id="3075533"/>
    <lineage>
        <taxon>Bacteria</taxon>
        <taxon>Bacillati</taxon>
        <taxon>Actinomycetota</taxon>
        <taxon>Actinomycetes</taxon>
        <taxon>Kitasatosporales</taxon>
        <taxon>Streptomycetaceae</taxon>
        <taxon>Streptomyces</taxon>
    </lineage>
</organism>
<keyword evidence="3" id="KW-0732">Signal</keyword>
<dbReference type="Proteomes" id="UP001183586">
    <property type="component" value="Unassembled WGS sequence"/>
</dbReference>